<proteinExistence type="predicted"/>
<organism evidence="1 2">
    <name type="scientific">Durusdinium trenchii</name>
    <dbReference type="NCBI Taxonomy" id="1381693"/>
    <lineage>
        <taxon>Eukaryota</taxon>
        <taxon>Sar</taxon>
        <taxon>Alveolata</taxon>
        <taxon>Dinophyceae</taxon>
        <taxon>Suessiales</taxon>
        <taxon>Symbiodiniaceae</taxon>
        <taxon>Durusdinium</taxon>
    </lineage>
</organism>
<evidence type="ECO:0000313" key="2">
    <source>
        <dbReference type="Proteomes" id="UP001642464"/>
    </source>
</evidence>
<name>A0ABP0HXI4_9DINO</name>
<protein>
    <submittedName>
        <fullName evidence="1">Uncharacterized protein</fullName>
    </submittedName>
</protein>
<reference evidence="1 2" key="1">
    <citation type="submission" date="2024-02" db="EMBL/GenBank/DDBJ databases">
        <authorList>
            <person name="Chen Y."/>
            <person name="Shah S."/>
            <person name="Dougan E. K."/>
            <person name="Thang M."/>
            <person name="Chan C."/>
        </authorList>
    </citation>
    <scope>NUCLEOTIDE SEQUENCE [LARGE SCALE GENOMIC DNA]</scope>
</reference>
<evidence type="ECO:0000313" key="1">
    <source>
        <dbReference type="EMBL" id="CAK8994921.1"/>
    </source>
</evidence>
<dbReference type="Proteomes" id="UP001642464">
    <property type="component" value="Unassembled WGS sequence"/>
</dbReference>
<accession>A0ABP0HXI4</accession>
<gene>
    <name evidence="1" type="ORF">SCF082_LOCUS4139</name>
</gene>
<keyword evidence="2" id="KW-1185">Reference proteome</keyword>
<dbReference type="EMBL" id="CAXAMM010002136">
    <property type="protein sequence ID" value="CAK8994921.1"/>
    <property type="molecule type" value="Genomic_DNA"/>
</dbReference>
<sequence length="123" mass="13751">MKRGRHRFLGVFGHVTFELYHVWKSIVLLRPSRIPGAGPEWLNATPIFVTTVKSDQVQGKIIECEVDLRKTPLVPLSQVYFSVKARYLSLPLETNFSVELSQSMPAVAVPSTGADAKDVQQMP</sequence>
<comment type="caution">
    <text evidence="1">The sequence shown here is derived from an EMBL/GenBank/DDBJ whole genome shotgun (WGS) entry which is preliminary data.</text>
</comment>